<evidence type="ECO:0000256" key="2">
    <source>
        <dbReference type="ARBA" id="ARBA00022475"/>
    </source>
</evidence>
<keyword evidence="5 6" id="KW-0472">Membrane</keyword>
<dbReference type="PANTHER" id="PTHR42703">
    <property type="entry name" value="NADH DEHYDROGENASE"/>
    <property type="match status" value="1"/>
</dbReference>
<keyword evidence="2" id="KW-1003">Cell membrane</keyword>
<dbReference type="InterPro" id="IPR050586">
    <property type="entry name" value="CPA3_Na-H_Antiporter_D"/>
</dbReference>
<name>A0A1B6NV60_9ZZZZ</name>
<proteinExistence type="predicted"/>
<reference evidence="7" key="1">
    <citation type="submission" date="2013-11" db="EMBL/GenBank/DDBJ databases">
        <title>Microbial diversity, functional groups and degradation webs in Northern and Southern Mediterranean and Red Sea marine crude oil polluted sites.</title>
        <authorList>
            <person name="Daffonchio D."/>
            <person name="Mapelli F."/>
            <person name="Ferrer M."/>
            <person name="Richter M."/>
            <person name="Cherif A."/>
            <person name="Malkawi H.I."/>
            <person name="Yakimov M.M."/>
            <person name="Abdel-Fattah Y.R."/>
            <person name="Blaghen M."/>
            <person name="Golyshin P.N."/>
            <person name="Kalogerakis N."/>
            <person name="Boon N."/>
            <person name="Magagnini M."/>
            <person name="Fava F."/>
        </authorList>
    </citation>
    <scope>NUCLEOTIDE SEQUENCE</scope>
</reference>
<organism evidence="7">
    <name type="scientific">marine sediment metagenome</name>
    <dbReference type="NCBI Taxonomy" id="412755"/>
    <lineage>
        <taxon>unclassified sequences</taxon>
        <taxon>metagenomes</taxon>
        <taxon>ecological metagenomes</taxon>
    </lineage>
</organism>
<protein>
    <submittedName>
        <fullName evidence="7">Monovalent cation/H+ antiporter subunit D</fullName>
    </submittedName>
</protein>
<gene>
    <name evidence="7" type="ORF">MGSAQ_001868</name>
</gene>
<comment type="caution">
    <text evidence="7">The sequence shown here is derived from an EMBL/GenBank/DDBJ whole genome shotgun (WGS) entry which is preliminary data.</text>
</comment>
<evidence type="ECO:0000313" key="7">
    <source>
        <dbReference type="EMBL" id="KTF06637.1"/>
    </source>
</evidence>
<evidence type="ECO:0000256" key="1">
    <source>
        <dbReference type="ARBA" id="ARBA00004651"/>
    </source>
</evidence>
<evidence type="ECO:0000256" key="3">
    <source>
        <dbReference type="ARBA" id="ARBA00022692"/>
    </source>
</evidence>
<sequence>MVGVCGAFLTGDLFNLYVWFEVMLISSFGLLVLGGSREQLDGGINT</sequence>
<evidence type="ECO:0000256" key="4">
    <source>
        <dbReference type="ARBA" id="ARBA00022989"/>
    </source>
</evidence>
<dbReference type="AlphaFoldDB" id="A0A1B6NV60"/>
<keyword evidence="3 6" id="KW-0812">Transmembrane</keyword>
<dbReference type="EMBL" id="AYSL01001027">
    <property type="protein sequence ID" value="KTF06637.1"/>
    <property type="molecule type" value="Genomic_DNA"/>
</dbReference>
<comment type="subcellular location">
    <subcellularLocation>
        <location evidence="1">Cell membrane</location>
        <topology evidence="1">Multi-pass membrane protein</topology>
    </subcellularLocation>
</comment>
<feature type="transmembrane region" description="Helical" evidence="6">
    <location>
        <begin position="16"/>
        <end position="34"/>
    </location>
</feature>
<evidence type="ECO:0000256" key="6">
    <source>
        <dbReference type="SAM" id="Phobius"/>
    </source>
</evidence>
<accession>A0A1B6NV60</accession>
<keyword evidence="4 6" id="KW-1133">Transmembrane helix</keyword>
<dbReference type="GO" id="GO:0005886">
    <property type="term" value="C:plasma membrane"/>
    <property type="evidence" value="ECO:0007669"/>
    <property type="project" value="UniProtKB-SubCell"/>
</dbReference>
<dbReference type="PANTHER" id="PTHR42703:SF1">
    <property type="entry name" value="NA(+)_H(+) ANTIPORTER SUBUNIT D1"/>
    <property type="match status" value="1"/>
</dbReference>
<evidence type="ECO:0000256" key="5">
    <source>
        <dbReference type="ARBA" id="ARBA00023136"/>
    </source>
</evidence>